<dbReference type="RefSeq" id="WP_011792070.1">
    <property type="nucleotide sequence ID" value="NC_008751.1"/>
</dbReference>
<dbReference type="EMBL" id="CP000527">
    <property type="protein sequence ID" value="ABM28134.1"/>
    <property type="molecule type" value="Genomic_DNA"/>
</dbReference>
<reference evidence="5" key="1">
    <citation type="journal article" date="2009" name="Environ. Microbiol.">
        <title>Contribution of mobile genetic elements to Desulfovibrio vulgaris genome plasticity.</title>
        <authorList>
            <person name="Walker C.B."/>
            <person name="Stolyar S."/>
            <person name="Chivian D."/>
            <person name="Pinel N."/>
            <person name="Gabster J.A."/>
            <person name="Dehal P.S."/>
            <person name="He Z."/>
            <person name="Yang Z.K."/>
            <person name="Yen H.C."/>
            <person name="Zhou J."/>
            <person name="Wall J.D."/>
            <person name="Hazen T.C."/>
            <person name="Arkin A.P."/>
            <person name="Stahl D.A."/>
        </authorList>
    </citation>
    <scope>NUCLEOTIDE SEQUENCE [LARGE SCALE GENOMIC DNA]</scope>
    <source>
        <strain evidence="5">DP4</strain>
    </source>
</reference>
<dbReference type="KEGG" id="dvl:Dvul_1114"/>
<dbReference type="PANTHER" id="PTHR30487:SF0">
    <property type="entry name" value="PREPILIN LEADER PEPTIDASE_N-METHYLTRANSFERASE-RELATED"/>
    <property type="match status" value="1"/>
</dbReference>
<dbReference type="HOGENOM" id="CLU_057101_4_0_7"/>
<name>A0A0H3A9D8_NITV4</name>
<evidence type="ECO:0000259" key="3">
    <source>
        <dbReference type="Pfam" id="PF01478"/>
    </source>
</evidence>
<feature type="transmembrane region" description="Helical" evidence="2">
    <location>
        <begin position="154"/>
        <end position="175"/>
    </location>
</feature>
<proteinExistence type="inferred from homology"/>
<comment type="similarity">
    <text evidence="1">Belongs to the peptidase A24 family.</text>
</comment>
<dbReference type="PANTHER" id="PTHR30487">
    <property type="entry name" value="TYPE 4 PREPILIN-LIKE PROTEINS LEADER PEPTIDE-PROCESSING ENZYME"/>
    <property type="match status" value="1"/>
</dbReference>
<dbReference type="InterPro" id="IPR050882">
    <property type="entry name" value="Prepilin_peptidase/N-MTase"/>
</dbReference>
<keyword evidence="2" id="KW-1133">Transmembrane helix</keyword>
<dbReference type="GO" id="GO:0004190">
    <property type="term" value="F:aspartic-type endopeptidase activity"/>
    <property type="evidence" value="ECO:0007669"/>
    <property type="project" value="InterPro"/>
</dbReference>
<sequence length="188" mass="19861">MDGIIIPVLGVILLIAVVTDIRSMRIPNWLTFPAMLMGLGYHTAMRGLDGLLFSAGGLALGGALMLLPFILRVMGAGDVKLMAAAGAFLGARGVLSAFIWTSLAGGLYALVVLLFHLPQLMAILRAVVASVRFMSVTGKLSYIPATKDARLPRLCYGVAIAAGTTFSMLLSSGLLPEAWFPVQWLTAL</sequence>
<evidence type="ECO:0000256" key="2">
    <source>
        <dbReference type="SAM" id="Phobius"/>
    </source>
</evidence>
<dbReference type="Pfam" id="PF01478">
    <property type="entry name" value="Peptidase_A24"/>
    <property type="match status" value="1"/>
</dbReference>
<dbReference type="InterPro" id="IPR000045">
    <property type="entry name" value="Prepilin_IV_endopep_pep"/>
</dbReference>
<gene>
    <name evidence="4" type="ordered locus">Dvul_1114</name>
</gene>
<keyword evidence="2" id="KW-0472">Membrane</keyword>
<dbReference type="Gene3D" id="1.20.120.1220">
    <property type="match status" value="1"/>
</dbReference>
<dbReference type="GO" id="GO:0005886">
    <property type="term" value="C:plasma membrane"/>
    <property type="evidence" value="ECO:0007669"/>
    <property type="project" value="TreeGrafter"/>
</dbReference>
<dbReference type="GO" id="GO:0006465">
    <property type="term" value="P:signal peptide processing"/>
    <property type="evidence" value="ECO:0007669"/>
    <property type="project" value="TreeGrafter"/>
</dbReference>
<dbReference type="Proteomes" id="UP000009173">
    <property type="component" value="Chromosome"/>
</dbReference>
<evidence type="ECO:0000256" key="1">
    <source>
        <dbReference type="ARBA" id="ARBA00005801"/>
    </source>
</evidence>
<accession>A0A0H3A9D8</accession>
<dbReference type="AlphaFoldDB" id="A0A0H3A9D8"/>
<feature type="domain" description="Prepilin type IV endopeptidase peptidase" evidence="3">
    <location>
        <begin position="8"/>
        <end position="110"/>
    </location>
</feature>
<evidence type="ECO:0000313" key="4">
    <source>
        <dbReference type="EMBL" id="ABM28134.1"/>
    </source>
</evidence>
<feature type="transmembrane region" description="Helical" evidence="2">
    <location>
        <begin position="47"/>
        <end position="69"/>
    </location>
</feature>
<protein>
    <submittedName>
        <fullName evidence="4">Peptidase A24A, prepilin type IV</fullName>
    </submittedName>
</protein>
<organism evidence="4 5">
    <name type="scientific">Nitratidesulfovibrio vulgaris (strain DP4)</name>
    <name type="common">Desulfovibrio vulgaris</name>
    <dbReference type="NCBI Taxonomy" id="391774"/>
    <lineage>
        <taxon>Bacteria</taxon>
        <taxon>Pseudomonadati</taxon>
        <taxon>Thermodesulfobacteriota</taxon>
        <taxon>Desulfovibrionia</taxon>
        <taxon>Desulfovibrionales</taxon>
        <taxon>Desulfovibrionaceae</taxon>
        <taxon>Nitratidesulfovibrio</taxon>
    </lineage>
</organism>
<evidence type="ECO:0000313" key="5">
    <source>
        <dbReference type="Proteomes" id="UP000009173"/>
    </source>
</evidence>
<keyword evidence="2" id="KW-0812">Transmembrane</keyword>